<accession>A0A381TTT8</accession>
<name>A0A381TTT8_9ZZZZ</name>
<dbReference type="EMBL" id="UINC01005126">
    <property type="protein sequence ID" value="SVA19254.1"/>
    <property type="molecule type" value="Genomic_DNA"/>
</dbReference>
<dbReference type="GO" id="GO:0008237">
    <property type="term" value="F:metallopeptidase activity"/>
    <property type="evidence" value="ECO:0007669"/>
    <property type="project" value="InterPro"/>
</dbReference>
<dbReference type="InterPro" id="IPR024079">
    <property type="entry name" value="MetalloPept_cat_dom_sf"/>
</dbReference>
<dbReference type="AlphaFoldDB" id="A0A381TTT8"/>
<gene>
    <name evidence="2" type="ORF">METZ01_LOCUS72108</name>
</gene>
<organism evidence="2">
    <name type="scientific">marine metagenome</name>
    <dbReference type="NCBI Taxonomy" id="408172"/>
    <lineage>
        <taxon>unclassified sequences</taxon>
        <taxon>metagenomes</taxon>
        <taxon>ecological metagenomes</taxon>
    </lineage>
</organism>
<reference evidence="2" key="1">
    <citation type="submission" date="2018-05" db="EMBL/GenBank/DDBJ databases">
        <authorList>
            <person name="Lanie J.A."/>
            <person name="Ng W.-L."/>
            <person name="Kazmierczak K.M."/>
            <person name="Andrzejewski T.M."/>
            <person name="Davidsen T.M."/>
            <person name="Wayne K.J."/>
            <person name="Tettelin H."/>
            <person name="Glass J.I."/>
            <person name="Rusch D."/>
            <person name="Podicherti R."/>
            <person name="Tsui H.-C.T."/>
            <person name="Winkler M.E."/>
        </authorList>
    </citation>
    <scope>NUCLEOTIDE SEQUENCE</scope>
</reference>
<sequence>MLKQIGFSTLLFISQFSISGTMYAQLKEKARIKFINQTKPTLKTSGKGAIIKDYFKANITNPPQHLVLDPFYQKYIDAQGIPITASSDVPDVALLVARDIVIHMLSERPDLRKEMIRNGTRFGVMADTDSTTDLPEQRDWKKPSKDDLRLTDDERENYDEKIGKLTDQEYWNRRARGMGGLYTTGTEENILGYPDLSNNGKKKGRPRTKYFGENIFIHELAHSVHRAIKGVDPKLAREIELAYEDAMKNGLWAGSYGTTNVFEYWGEGTQFWFNSNYDYKNGDSYVLSSADLMRYDPQLYKLLMEVYPLDHHIPMDVFYLHEARIRAEK</sequence>
<feature type="compositionally biased region" description="Basic and acidic residues" evidence="1">
    <location>
        <begin position="135"/>
        <end position="147"/>
    </location>
</feature>
<evidence type="ECO:0000313" key="2">
    <source>
        <dbReference type="EMBL" id="SVA19254.1"/>
    </source>
</evidence>
<evidence type="ECO:0000256" key="1">
    <source>
        <dbReference type="SAM" id="MobiDB-lite"/>
    </source>
</evidence>
<dbReference type="SUPFAM" id="SSF55486">
    <property type="entry name" value="Metalloproteases ('zincins'), catalytic domain"/>
    <property type="match status" value="1"/>
</dbReference>
<proteinExistence type="predicted"/>
<feature type="region of interest" description="Disordered" evidence="1">
    <location>
        <begin position="127"/>
        <end position="147"/>
    </location>
</feature>
<evidence type="ECO:0008006" key="3">
    <source>
        <dbReference type="Google" id="ProtNLM"/>
    </source>
</evidence>
<dbReference type="Gene3D" id="3.40.390.10">
    <property type="entry name" value="Collagenase (Catalytic Domain)"/>
    <property type="match status" value="1"/>
</dbReference>
<protein>
    <recommendedName>
        <fullName evidence="3">Glycoside hydrolase</fullName>
    </recommendedName>
</protein>